<reference evidence="1" key="2">
    <citation type="submission" date="2025-09" db="UniProtKB">
        <authorList>
            <consortium name="Ensembl"/>
        </authorList>
    </citation>
    <scope>IDENTIFICATION</scope>
</reference>
<dbReference type="InterPro" id="IPR009602">
    <property type="entry name" value="CBAR/FAM92"/>
</dbReference>
<protein>
    <submittedName>
        <fullName evidence="1">Uncharacterized protein</fullName>
    </submittedName>
</protein>
<evidence type="ECO:0000313" key="1">
    <source>
        <dbReference type="Ensembl" id="ENSEBUP00000018922.1"/>
    </source>
</evidence>
<dbReference type="GO" id="GO:0060271">
    <property type="term" value="P:cilium assembly"/>
    <property type="evidence" value="ECO:0007669"/>
    <property type="project" value="TreeGrafter"/>
</dbReference>
<reference evidence="1" key="1">
    <citation type="submission" date="2025-08" db="UniProtKB">
        <authorList>
            <consortium name="Ensembl"/>
        </authorList>
    </citation>
    <scope>IDENTIFICATION</scope>
</reference>
<keyword evidence="2" id="KW-1185">Reference proteome</keyword>
<dbReference type="AlphaFoldDB" id="A0A8C4QQT3"/>
<dbReference type="Ensembl" id="ENSEBUT00000019498.1">
    <property type="protein sequence ID" value="ENSEBUP00000018922.1"/>
    <property type="gene ID" value="ENSEBUG00000011798.1"/>
</dbReference>
<dbReference type="GO" id="GO:0036064">
    <property type="term" value="C:ciliary basal body"/>
    <property type="evidence" value="ECO:0007669"/>
    <property type="project" value="TreeGrafter"/>
</dbReference>
<accession>A0A8C4QQT3</accession>
<dbReference type="Pfam" id="PF06730">
    <property type="entry name" value="FAM92"/>
    <property type="match status" value="1"/>
</dbReference>
<dbReference type="PANTHER" id="PTHR21223">
    <property type="entry name" value="CBY1-INTERACTING BAR DOMAIN-CONTAINING PROTEIN HOMOLOG"/>
    <property type="match status" value="1"/>
</dbReference>
<dbReference type="Proteomes" id="UP000694388">
    <property type="component" value="Unplaced"/>
</dbReference>
<dbReference type="GO" id="GO:0035869">
    <property type="term" value="C:ciliary transition zone"/>
    <property type="evidence" value="ECO:0007669"/>
    <property type="project" value="TreeGrafter"/>
</dbReference>
<evidence type="ECO:0000313" key="2">
    <source>
        <dbReference type="Proteomes" id="UP000694388"/>
    </source>
</evidence>
<dbReference type="GeneTree" id="ENSGT00390000010285"/>
<proteinExistence type="predicted"/>
<dbReference type="OMA" id="SNAFQCI"/>
<organism evidence="1 2">
    <name type="scientific">Eptatretus burgeri</name>
    <name type="common">Inshore hagfish</name>
    <dbReference type="NCBI Taxonomy" id="7764"/>
    <lineage>
        <taxon>Eukaryota</taxon>
        <taxon>Metazoa</taxon>
        <taxon>Chordata</taxon>
        <taxon>Craniata</taxon>
        <taxon>Vertebrata</taxon>
        <taxon>Cyclostomata</taxon>
        <taxon>Myxini</taxon>
        <taxon>Myxiniformes</taxon>
        <taxon>Myxinidae</taxon>
        <taxon>Eptatretinae</taxon>
        <taxon>Eptatretus</taxon>
    </lineage>
</organism>
<sequence>MELQRTRVDTTRSVRQLEEMIDEFALQKMKDIKRILCDFVHIELLFHSKALELYSNAFQCIDNVDEDSDLQVDIIRKRNFSGKQHSLYLEGK</sequence>
<dbReference type="PANTHER" id="PTHR21223:SF2">
    <property type="entry name" value="CBY1-INTERACTING BAR DOMAIN-CONTAINING PROTEIN HOMOLOG"/>
    <property type="match status" value="1"/>
</dbReference>
<name>A0A8C4QQT3_EPTBU</name>